<evidence type="ECO:0008006" key="5">
    <source>
        <dbReference type="Google" id="ProtNLM"/>
    </source>
</evidence>
<name>A0A835RG81_VANPL</name>
<keyword evidence="4" id="KW-1185">Reference proteome</keyword>
<dbReference type="PANTHER" id="PTHR47926">
    <property type="entry name" value="PENTATRICOPEPTIDE REPEAT-CONTAINING PROTEIN"/>
    <property type="match status" value="1"/>
</dbReference>
<keyword evidence="1" id="KW-0677">Repeat</keyword>
<evidence type="ECO:0000256" key="2">
    <source>
        <dbReference type="PROSITE-ProRule" id="PRU00708"/>
    </source>
</evidence>
<reference evidence="3 4" key="1">
    <citation type="journal article" date="2020" name="Nat. Food">
        <title>A phased Vanilla planifolia genome enables genetic improvement of flavour and production.</title>
        <authorList>
            <person name="Hasing T."/>
            <person name="Tang H."/>
            <person name="Brym M."/>
            <person name="Khazi F."/>
            <person name="Huang T."/>
            <person name="Chambers A.H."/>
        </authorList>
    </citation>
    <scope>NUCLEOTIDE SEQUENCE [LARGE SCALE GENOMIC DNA]</scope>
    <source>
        <tissue evidence="3">Leaf</tissue>
    </source>
</reference>
<dbReference type="InterPro" id="IPR011990">
    <property type="entry name" value="TPR-like_helical_dom_sf"/>
</dbReference>
<gene>
    <name evidence="3" type="ORF">HPP92_009887</name>
</gene>
<dbReference type="InterPro" id="IPR046960">
    <property type="entry name" value="PPR_At4g14850-like_plant"/>
</dbReference>
<comment type="caution">
    <text evidence="3">The sequence shown here is derived from an EMBL/GenBank/DDBJ whole genome shotgun (WGS) entry which is preliminary data.</text>
</comment>
<feature type="repeat" description="PPR" evidence="2">
    <location>
        <begin position="129"/>
        <end position="163"/>
    </location>
</feature>
<dbReference type="PROSITE" id="PS51375">
    <property type="entry name" value="PPR"/>
    <property type="match status" value="2"/>
</dbReference>
<organism evidence="3 4">
    <name type="scientific">Vanilla planifolia</name>
    <name type="common">Vanilla</name>
    <dbReference type="NCBI Taxonomy" id="51239"/>
    <lineage>
        <taxon>Eukaryota</taxon>
        <taxon>Viridiplantae</taxon>
        <taxon>Streptophyta</taxon>
        <taxon>Embryophyta</taxon>
        <taxon>Tracheophyta</taxon>
        <taxon>Spermatophyta</taxon>
        <taxon>Magnoliopsida</taxon>
        <taxon>Liliopsida</taxon>
        <taxon>Asparagales</taxon>
        <taxon>Orchidaceae</taxon>
        <taxon>Vanilloideae</taxon>
        <taxon>Vanilleae</taxon>
        <taxon>Vanilla</taxon>
    </lineage>
</organism>
<dbReference type="Proteomes" id="UP000636800">
    <property type="component" value="Unassembled WGS sequence"/>
</dbReference>
<dbReference type="GO" id="GO:0009451">
    <property type="term" value="P:RNA modification"/>
    <property type="evidence" value="ECO:0007669"/>
    <property type="project" value="InterPro"/>
</dbReference>
<sequence>MYAKAGLVDCSAKVFDEMAHGDQFSWCGLISGHVRHGFDLEAYGLFRRMIEMGHKPKHFVLSSVLKACSASGILELGVLVHSFALKSGLDFDRFVEVGLVSMYAKCGALDDAVKVFYEIPIKNSVSWNTIISGNALISMCIRNGELEEAYEIFLEMPERDAISWTAIMAGLANEYRFKEALETFQAFRKTEMQVDQHSATVAISVCTSLRDIDKGRQIHALSLKMV</sequence>
<dbReference type="AlphaFoldDB" id="A0A835RG81"/>
<evidence type="ECO:0000256" key="1">
    <source>
        <dbReference type="ARBA" id="ARBA00022737"/>
    </source>
</evidence>
<proteinExistence type="predicted"/>
<dbReference type="Gene3D" id="1.25.40.10">
    <property type="entry name" value="Tetratricopeptide repeat domain"/>
    <property type="match status" value="3"/>
</dbReference>
<protein>
    <recommendedName>
        <fullName evidence="5">Pentatricopeptide repeat-containing protein</fullName>
    </recommendedName>
</protein>
<dbReference type="GO" id="GO:0003723">
    <property type="term" value="F:RNA binding"/>
    <property type="evidence" value="ECO:0007669"/>
    <property type="project" value="InterPro"/>
</dbReference>
<dbReference type="Pfam" id="PF01535">
    <property type="entry name" value="PPR"/>
    <property type="match status" value="4"/>
</dbReference>
<feature type="repeat" description="PPR" evidence="2">
    <location>
        <begin position="22"/>
        <end position="56"/>
    </location>
</feature>
<accession>A0A835RG81</accession>
<dbReference type="NCBIfam" id="TIGR00756">
    <property type="entry name" value="PPR"/>
    <property type="match status" value="2"/>
</dbReference>
<evidence type="ECO:0000313" key="4">
    <source>
        <dbReference type="Proteomes" id="UP000636800"/>
    </source>
</evidence>
<dbReference type="InterPro" id="IPR002885">
    <property type="entry name" value="PPR_rpt"/>
</dbReference>
<evidence type="ECO:0000313" key="3">
    <source>
        <dbReference type="EMBL" id="KAG0485808.1"/>
    </source>
</evidence>
<dbReference type="EMBL" id="JADCNL010000004">
    <property type="protein sequence ID" value="KAG0485808.1"/>
    <property type="molecule type" value="Genomic_DNA"/>
</dbReference>